<proteinExistence type="predicted"/>
<reference evidence="2 3" key="1">
    <citation type="submission" date="2019-08" db="EMBL/GenBank/DDBJ databases">
        <title>Bacillus genomes from the desert of Cuatro Cienegas, Coahuila.</title>
        <authorList>
            <person name="Olmedo-Alvarez G."/>
        </authorList>
    </citation>
    <scope>NUCLEOTIDE SEQUENCE [LARGE SCALE GENOMIC DNA]</scope>
    <source>
        <strain evidence="2 3">CH37_1T</strain>
    </source>
</reference>
<dbReference type="InterPro" id="IPR029058">
    <property type="entry name" value="AB_hydrolase_fold"/>
</dbReference>
<dbReference type="InterPro" id="IPR046879">
    <property type="entry name" value="KANL3/Tex30_Abhydrolase"/>
</dbReference>
<organism evidence="2 3">
    <name type="scientific">Bacillus infantis</name>
    <dbReference type="NCBI Taxonomy" id="324767"/>
    <lineage>
        <taxon>Bacteria</taxon>
        <taxon>Bacillati</taxon>
        <taxon>Bacillota</taxon>
        <taxon>Bacilli</taxon>
        <taxon>Bacillales</taxon>
        <taxon>Bacillaceae</taxon>
        <taxon>Bacillus</taxon>
    </lineage>
</organism>
<dbReference type="PIRSF" id="PIRSF033634">
    <property type="entry name" value="UCP033634"/>
    <property type="match status" value="1"/>
</dbReference>
<evidence type="ECO:0000313" key="2">
    <source>
        <dbReference type="EMBL" id="TYS62257.1"/>
    </source>
</evidence>
<dbReference type="Gene3D" id="3.40.50.1820">
    <property type="entry name" value="alpha/beta hydrolase"/>
    <property type="match status" value="1"/>
</dbReference>
<feature type="domain" description="KANL3/Tex30 alpha/beta hydrolase-like" evidence="1">
    <location>
        <begin position="30"/>
        <end position="186"/>
    </location>
</feature>
<dbReference type="AlphaFoldDB" id="A0A5D4SF70"/>
<sequence length="208" mass="23001">MTSANKVNHAKISSRLIEQKETADSLAIILPGAGYTAQAPLLHFCTGLFYSKGFDVLHLNYTFNREEQMALSGEGLAEAVRPAIEDALKNKGYDHYYIAAKSIGTMALPYLLKDQSFLDAKAVWLTPLLQKEFVLTSLAAGSHKGLCIIGDQDPFFTWERIERIKGNPNLSIKVVEGGDHSLELSGDPIQSIDLLKNIISDIRQFQSF</sequence>
<dbReference type="Pfam" id="PF20408">
    <property type="entry name" value="Abhydrolase_11"/>
    <property type="match status" value="1"/>
</dbReference>
<evidence type="ECO:0000259" key="1">
    <source>
        <dbReference type="Pfam" id="PF20408"/>
    </source>
</evidence>
<dbReference type="SUPFAM" id="SSF53474">
    <property type="entry name" value="alpha/beta-Hydrolases"/>
    <property type="match status" value="1"/>
</dbReference>
<comment type="caution">
    <text evidence="2">The sequence shown here is derived from an EMBL/GenBank/DDBJ whole genome shotgun (WGS) entry which is preliminary data.</text>
</comment>
<name>A0A5D4SF70_9BACI</name>
<keyword evidence="2" id="KW-0378">Hydrolase</keyword>
<accession>A0A5D4SF70</accession>
<evidence type="ECO:0000313" key="3">
    <source>
        <dbReference type="Proteomes" id="UP000323732"/>
    </source>
</evidence>
<gene>
    <name evidence="2" type="ORF">FZD47_19510</name>
</gene>
<dbReference type="EMBL" id="VTES01000005">
    <property type="protein sequence ID" value="TYS62257.1"/>
    <property type="molecule type" value="Genomic_DNA"/>
</dbReference>
<protein>
    <submittedName>
        <fullName evidence="2">Alpha/beta hydrolase</fullName>
    </submittedName>
</protein>
<dbReference type="GO" id="GO:0016787">
    <property type="term" value="F:hydrolase activity"/>
    <property type="evidence" value="ECO:0007669"/>
    <property type="project" value="UniProtKB-KW"/>
</dbReference>
<dbReference type="Proteomes" id="UP000323732">
    <property type="component" value="Unassembled WGS sequence"/>
</dbReference>
<dbReference type="InterPro" id="IPR017018">
    <property type="entry name" value="UCP033634"/>
</dbReference>
<dbReference type="RefSeq" id="WP_148950614.1">
    <property type="nucleotide sequence ID" value="NZ_VTES01000005.1"/>
</dbReference>